<accession>A0A1Y5RL87</accession>
<dbReference type="InterPro" id="IPR010426">
    <property type="entry name" value="MTTB_MeTrfase"/>
</dbReference>
<keyword evidence="6" id="KW-1185">Reference proteome</keyword>
<dbReference type="AlphaFoldDB" id="A0A1Y5RL87"/>
<sequence length="498" mass="52679">MARRAREKQAPQGIRVTLPPQGGTFRPLGPRRLEQITQAAFDILEKIGMADCPDDVAALAIEQGARRRGDGRLCFPKGMIEGALDRAMKQVNLPGYVEDFGLNIGGGHVHIGTGGAAVEVPDDAGGFRPALLADLYQLMQIVGRAENIHYGVRPIVARDMETPWDLDANTAFACLKGCPKPIGISFDTAQHVPRITQMFDLALGGEGRFRQQPFCMGIIVHAVSPLRFAPEGVEIMKAAIQAGMPLQICTAAQAGATSPVTLAGALAQGLAESLAGLIIANVLSPGFPTILAFMPFISDLRTGAMTGGSGEAAVANAAAAQLLLNLDIPSTVSAGMTDAKEPDAQAGYEKGYTVALAAQAGADMINLSVGMLGSLMVASPEALVIDDDMCAAILRSVRGVELTDDALDLEMIEAVASGPGHYLGEAQTLARMRTEYVYPTLADRQSVQEWQDAGRPSLIDRAQERVRALTAQPPTHLPKDREAAIRAAFDIKLPKDLS</sequence>
<feature type="region of interest" description="Disordered" evidence="4">
    <location>
        <begin position="1"/>
        <end position="22"/>
    </location>
</feature>
<evidence type="ECO:0000256" key="2">
    <source>
        <dbReference type="ARBA" id="ARBA00022603"/>
    </source>
</evidence>
<organism evidence="5 6">
    <name type="scientific">Falsiruegeria litorea R37</name>
    <dbReference type="NCBI Taxonomy" id="1200284"/>
    <lineage>
        <taxon>Bacteria</taxon>
        <taxon>Pseudomonadati</taxon>
        <taxon>Pseudomonadota</taxon>
        <taxon>Alphaproteobacteria</taxon>
        <taxon>Rhodobacterales</taxon>
        <taxon>Roseobacteraceae</taxon>
        <taxon>Falsiruegeria</taxon>
    </lineage>
</organism>
<gene>
    <name evidence="5" type="ORF">TRL7639_00459</name>
</gene>
<dbReference type="InterPro" id="IPR038601">
    <property type="entry name" value="MttB-like_sf"/>
</dbReference>
<dbReference type="GO" id="GO:0032259">
    <property type="term" value="P:methylation"/>
    <property type="evidence" value="ECO:0007669"/>
    <property type="project" value="UniProtKB-KW"/>
</dbReference>
<dbReference type="Proteomes" id="UP000193077">
    <property type="component" value="Unassembled WGS sequence"/>
</dbReference>
<dbReference type="Pfam" id="PF06253">
    <property type="entry name" value="MTTB"/>
    <property type="match status" value="1"/>
</dbReference>
<evidence type="ECO:0000256" key="1">
    <source>
        <dbReference type="ARBA" id="ARBA00007137"/>
    </source>
</evidence>
<dbReference type="GO" id="GO:0015948">
    <property type="term" value="P:methanogenesis"/>
    <property type="evidence" value="ECO:0007669"/>
    <property type="project" value="InterPro"/>
</dbReference>
<evidence type="ECO:0000256" key="4">
    <source>
        <dbReference type="SAM" id="MobiDB-lite"/>
    </source>
</evidence>
<comment type="similarity">
    <text evidence="1">Belongs to the trimethylamine methyltransferase family.</text>
</comment>
<keyword evidence="3 5" id="KW-0808">Transferase</keyword>
<dbReference type="EMBL" id="FWFO01000001">
    <property type="protein sequence ID" value="SLN19775.1"/>
    <property type="molecule type" value="Genomic_DNA"/>
</dbReference>
<name>A0A1Y5RL87_9RHOB</name>
<evidence type="ECO:0000313" key="5">
    <source>
        <dbReference type="EMBL" id="SLN19775.1"/>
    </source>
</evidence>
<dbReference type="GO" id="GO:0008168">
    <property type="term" value="F:methyltransferase activity"/>
    <property type="evidence" value="ECO:0007669"/>
    <property type="project" value="UniProtKB-KW"/>
</dbReference>
<evidence type="ECO:0000256" key="3">
    <source>
        <dbReference type="ARBA" id="ARBA00022679"/>
    </source>
</evidence>
<protein>
    <submittedName>
        <fullName evidence="5">Trimethylamine methyltransferase (MTTB)</fullName>
    </submittedName>
</protein>
<evidence type="ECO:0000313" key="6">
    <source>
        <dbReference type="Proteomes" id="UP000193077"/>
    </source>
</evidence>
<proteinExistence type="inferred from homology"/>
<dbReference type="Gene3D" id="3.20.20.480">
    <property type="entry name" value="Trimethylamine methyltransferase-like"/>
    <property type="match status" value="1"/>
</dbReference>
<keyword evidence="2 5" id="KW-0489">Methyltransferase</keyword>
<reference evidence="5 6" key="1">
    <citation type="submission" date="2017-03" db="EMBL/GenBank/DDBJ databases">
        <authorList>
            <person name="Afonso C.L."/>
            <person name="Miller P.J."/>
            <person name="Scott M.A."/>
            <person name="Spackman E."/>
            <person name="Goraichik I."/>
            <person name="Dimitrov K.M."/>
            <person name="Suarez D.L."/>
            <person name="Swayne D.E."/>
        </authorList>
    </citation>
    <scope>NUCLEOTIDE SEQUENCE [LARGE SCALE GENOMIC DNA]</scope>
    <source>
        <strain evidence="5 6">CECT 7639</strain>
    </source>
</reference>